<evidence type="ECO:0000256" key="7">
    <source>
        <dbReference type="ARBA" id="ARBA00023159"/>
    </source>
</evidence>
<dbReference type="InterPro" id="IPR011006">
    <property type="entry name" value="CheY-like_superfamily"/>
</dbReference>
<dbReference type="SMART" id="SM00448">
    <property type="entry name" value="REC"/>
    <property type="match status" value="1"/>
</dbReference>
<dbReference type="GO" id="GO:0003700">
    <property type="term" value="F:DNA-binding transcription factor activity"/>
    <property type="evidence" value="ECO:0007669"/>
    <property type="project" value="InterPro"/>
</dbReference>
<keyword evidence="4 9" id="KW-0902">Two-component regulatory system</keyword>
<proteinExistence type="predicted"/>
<feature type="domain" description="Response regulatory" evidence="11">
    <location>
        <begin position="3"/>
        <end position="119"/>
    </location>
</feature>
<dbReference type="InterPro" id="IPR001789">
    <property type="entry name" value="Sig_transdc_resp-reg_receiver"/>
</dbReference>
<dbReference type="PROSITE" id="PS50110">
    <property type="entry name" value="RESPONSE_REGULATORY"/>
    <property type="match status" value="1"/>
</dbReference>
<evidence type="ECO:0000256" key="10">
    <source>
        <dbReference type="PROSITE-ProRule" id="PRU00169"/>
    </source>
</evidence>
<comment type="subcellular location">
    <subcellularLocation>
        <location evidence="1 9">Cytoplasm</location>
    </subcellularLocation>
</comment>
<keyword evidence="8 9" id="KW-0804">Transcription</keyword>
<dbReference type="PIRSF" id="PIRSF006171">
    <property type="entry name" value="RR_citrat_malat"/>
    <property type="match status" value="1"/>
</dbReference>
<gene>
    <name evidence="12" type="ORF">HNR31_002919</name>
</gene>
<dbReference type="InterPro" id="IPR024187">
    <property type="entry name" value="Sig_transdc_resp-reg_cit/mal"/>
</dbReference>
<evidence type="ECO:0000256" key="3">
    <source>
        <dbReference type="ARBA" id="ARBA00022553"/>
    </source>
</evidence>
<feature type="modified residue" description="4-aspartylphosphate" evidence="10">
    <location>
        <position position="54"/>
    </location>
</feature>
<keyword evidence="5 9" id="KW-0805">Transcription regulation</keyword>
<keyword evidence="7 9" id="KW-0010">Activator</keyword>
<keyword evidence="3 10" id="KW-0597">Phosphoprotein</keyword>
<evidence type="ECO:0000256" key="4">
    <source>
        <dbReference type="ARBA" id="ARBA00023012"/>
    </source>
</evidence>
<dbReference type="Pfam" id="PF00072">
    <property type="entry name" value="Response_reg"/>
    <property type="match status" value="1"/>
</dbReference>
<evidence type="ECO:0000313" key="12">
    <source>
        <dbReference type="EMBL" id="MBA2876124.1"/>
    </source>
</evidence>
<dbReference type="InterPro" id="IPR048714">
    <property type="entry name" value="DpiA-like_HTH"/>
</dbReference>
<sequence length="229" mass="26786">MIRVLIVEDDKRIAEINRRFVEKVAGYEVVGIAINEQEGKELVEVLKPDLILLDIYFPDMNGIHFLKWIREHFANIDVIMITAAREVETLKQAMHRGVFDYIIKPIMLERFVETLNRYKEYYQKMNELISEREIIGQDEIDELIRRDYKFIDVEGELPKGINRLTLDKVLAAVKKYKDGVTAEEVGKLIGASRTTTRRYLEYLVSISKVTADISYGSVGRPERLYRLKR</sequence>
<reference evidence="12 13" key="1">
    <citation type="submission" date="2020-07" db="EMBL/GenBank/DDBJ databases">
        <title>Genomic Encyclopedia of Type Strains, Phase IV (KMG-IV): sequencing the most valuable type-strain genomes for metagenomic binning, comparative biology and taxonomic classification.</title>
        <authorList>
            <person name="Goeker M."/>
        </authorList>
    </citation>
    <scope>NUCLEOTIDE SEQUENCE [LARGE SCALE GENOMIC DNA]</scope>
    <source>
        <strain evidence="12 13">DSM 15730</strain>
    </source>
</reference>
<evidence type="ECO:0000259" key="11">
    <source>
        <dbReference type="PROSITE" id="PS50110"/>
    </source>
</evidence>
<dbReference type="Pfam" id="PF20714">
    <property type="entry name" value="HTH_64"/>
    <property type="match status" value="1"/>
</dbReference>
<dbReference type="GO" id="GO:0003677">
    <property type="term" value="F:DNA binding"/>
    <property type="evidence" value="ECO:0007669"/>
    <property type="project" value="UniProtKB-KW"/>
</dbReference>
<organism evidence="12 13">
    <name type="scientific">Thermaerobacillus caldiproteolyticus</name>
    <dbReference type="NCBI Taxonomy" id="247480"/>
    <lineage>
        <taxon>Bacteria</taxon>
        <taxon>Bacillati</taxon>
        <taxon>Bacillota</taxon>
        <taxon>Bacilli</taxon>
        <taxon>Bacillales</taxon>
        <taxon>Anoxybacillaceae</taxon>
        <taxon>Thermaerobacillus</taxon>
    </lineage>
</organism>
<evidence type="ECO:0000256" key="1">
    <source>
        <dbReference type="ARBA" id="ARBA00004496"/>
    </source>
</evidence>
<evidence type="ECO:0000256" key="6">
    <source>
        <dbReference type="ARBA" id="ARBA00023125"/>
    </source>
</evidence>
<dbReference type="InterPro" id="IPR051271">
    <property type="entry name" value="2C-system_Tx_regulators"/>
</dbReference>
<dbReference type="GO" id="GO:0005737">
    <property type="term" value="C:cytoplasm"/>
    <property type="evidence" value="ECO:0007669"/>
    <property type="project" value="UniProtKB-SubCell"/>
</dbReference>
<evidence type="ECO:0000256" key="2">
    <source>
        <dbReference type="ARBA" id="ARBA00022490"/>
    </source>
</evidence>
<dbReference type="SUPFAM" id="SSF52172">
    <property type="entry name" value="CheY-like"/>
    <property type="match status" value="1"/>
</dbReference>
<keyword evidence="13" id="KW-1185">Reference proteome</keyword>
<evidence type="ECO:0000256" key="5">
    <source>
        <dbReference type="ARBA" id="ARBA00023015"/>
    </source>
</evidence>
<dbReference type="EMBL" id="JACDUT010000009">
    <property type="protein sequence ID" value="MBA2876124.1"/>
    <property type="molecule type" value="Genomic_DNA"/>
</dbReference>
<evidence type="ECO:0000313" key="13">
    <source>
        <dbReference type="Proteomes" id="UP000523087"/>
    </source>
</evidence>
<evidence type="ECO:0000256" key="9">
    <source>
        <dbReference type="PIRNR" id="PIRNR006171"/>
    </source>
</evidence>
<dbReference type="GO" id="GO:0000156">
    <property type="term" value="F:phosphorelay response regulator activity"/>
    <property type="evidence" value="ECO:0007669"/>
    <property type="project" value="TreeGrafter"/>
</dbReference>
<accession>A0A7V9Z8R5</accession>
<keyword evidence="6 9" id="KW-0238">DNA-binding</keyword>
<name>A0A7V9Z8R5_9BACL</name>
<dbReference type="RefSeq" id="WP_181556863.1">
    <property type="nucleotide sequence ID" value="NZ_CP064060.1"/>
</dbReference>
<dbReference type="Proteomes" id="UP000523087">
    <property type="component" value="Unassembled WGS sequence"/>
</dbReference>
<dbReference type="PANTHER" id="PTHR45526">
    <property type="entry name" value="TRANSCRIPTIONAL REGULATORY PROTEIN DPIA"/>
    <property type="match status" value="1"/>
</dbReference>
<dbReference type="Gene3D" id="3.40.50.2300">
    <property type="match status" value="1"/>
</dbReference>
<dbReference type="PANTHER" id="PTHR45526:SF1">
    <property type="entry name" value="TRANSCRIPTIONAL REGULATORY PROTEIN DCUR-RELATED"/>
    <property type="match status" value="1"/>
</dbReference>
<keyword evidence="2 9" id="KW-0963">Cytoplasm</keyword>
<dbReference type="AlphaFoldDB" id="A0A7V9Z8R5"/>
<protein>
    <recommendedName>
        <fullName evidence="9">Transcriptional regulatory protein</fullName>
    </recommendedName>
</protein>
<comment type="caution">
    <text evidence="12">The sequence shown here is derived from an EMBL/GenBank/DDBJ whole genome shotgun (WGS) entry which is preliminary data.</text>
</comment>
<evidence type="ECO:0000256" key="8">
    <source>
        <dbReference type="ARBA" id="ARBA00023163"/>
    </source>
</evidence>